<proteinExistence type="predicted"/>
<accession>A0A455U668</accession>
<gene>
    <name evidence="1" type="ORF">HSBAA_29220</name>
</gene>
<dbReference type="Proteomes" id="UP000320231">
    <property type="component" value="Chromosome"/>
</dbReference>
<dbReference type="AlphaFoldDB" id="A0A455U668"/>
<evidence type="ECO:0000313" key="1">
    <source>
        <dbReference type="EMBL" id="BBI61616.1"/>
    </source>
</evidence>
<evidence type="ECO:0000313" key="2">
    <source>
        <dbReference type="Proteomes" id="UP000320231"/>
    </source>
</evidence>
<name>A0A455U668_9GAMM</name>
<reference evidence="1 2" key="1">
    <citation type="journal article" date="2019" name="Microbiol. Resour. Announc.">
        <title>Complete Genome Sequence of Halomonas sulfidaeris Strain Esulfide1 Isolated from a Metal Sulfide Rock at a Depth of 2,200 Meters, Obtained Using Nanopore Sequencing.</title>
        <authorList>
            <person name="Saito M."/>
            <person name="Nishigata A."/>
            <person name="Galipon J."/>
            <person name="Arakawa K."/>
        </authorList>
    </citation>
    <scope>NUCLEOTIDE SEQUENCE [LARGE SCALE GENOMIC DNA]</scope>
    <source>
        <strain evidence="1 2">ATCC BAA-803</strain>
    </source>
</reference>
<dbReference type="EMBL" id="AP019514">
    <property type="protein sequence ID" value="BBI61616.1"/>
    <property type="molecule type" value="Genomic_DNA"/>
</dbReference>
<protein>
    <submittedName>
        <fullName evidence="1">Uncharacterized protein</fullName>
    </submittedName>
</protein>
<organism evidence="1 2">
    <name type="scientific">Vreelandella sulfidaeris</name>
    <dbReference type="NCBI Taxonomy" id="115553"/>
    <lineage>
        <taxon>Bacteria</taxon>
        <taxon>Pseudomonadati</taxon>
        <taxon>Pseudomonadota</taxon>
        <taxon>Gammaproteobacteria</taxon>
        <taxon>Oceanospirillales</taxon>
        <taxon>Halomonadaceae</taxon>
        <taxon>Vreelandella</taxon>
    </lineage>
</organism>
<sequence length="190" mass="21343">MEAAQIKPEYTNEDSYVVPFVTARLLGEFPDSTGKSPIMDGIFLGALAIHNELGSNKSALLPLYQDQDSSNTLKAVYHANIPTFLPEWFRIFSANFSRPESPKKVREYTEEIATSFGDRLAINRSLQVNILVPRDATNFISLPLSDKLKQMRYEILIGNPQDDVAETRQVVDAKGFTKTATLSRQCLKTR</sequence>
<dbReference type="KEGG" id="hsr:HSBAA_29220"/>